<dbReference type="STRING" id="747089.U9U6L3"/>
<name>U9U6L3_RHIID</name>
<accession>U9U6L3</accession>
<evidence type="ECO:0000313" key="1">
    <source>
        <dbReference type="EMBL" id="ESA11246.1"/>
    </source>
</evidence>
<reference evidence="1" key="1">
    <citation type="submission" date="2013-07" db="EMBL/GenBank/DDBJ databases">
        <title>The genome of an arbuscular mycorrhizal fungus provides insights into the evolution of the oldest plant symbiosis.</title>
        <authorList>
            <consortium name="DOE Joint Genome Institute"/>
            <person name="Tisserant E."/>
            <person name="Malbreil M."/>
            <person name="Kuo A."/>
            <person name="Kohler A."/>
            <person name="Symeonidi A."/>
            <person name="Balestrini R."/>
            <person name="Charron P."/>
            <person name="Duensing N."/>
            <person name="Frei-dit-Frey N."/>
            <person name="Gianinazzi-Pearson V."/>
            <person name="Gilbert B."/>
            <person name="Handa Y."/>
            <person name="Hijri M."/>
            <person name="Kaul R."/>
            <person name="Kawaguchi M."/>
            <person name="Krajinski F."/>
            <person name="Lammers P."/>
            <person name="Lapierre D."/>
            <person name="Masclaux F.G."/>
            <person name="Murat C."/>
            <person name="Morin E."/>
            <person name="Ndikumana S."/>
            <person name="Pagni M."/>
            <person name="Petitpierre D."/>
            <person name="Requena N."/>
            <person name="Rosikiewicz P."/>
            <person name="Riley R."/>
            <person name="Saito K."/>
            <person name="San Clemente H."/>
            <person name="Shapiro H."/>
            <person name="van Tuinen D."/>
            <person name="Becard G."/>
            <person name="Bonfante P."/>
            <person name="Paszkowski U."/>
            <person name="Shachar-Hill Y."/>
            <person name="Young J.P."/>
            <person name="Sanders I.R."/>
            <person name="Henrissat B."/>
            <person name="Rensing S.A."/>
            <person name="Grigoriev I.V."/>
            <person name="Corradi N."/>
            <person name="Roux C."/>
            <person name="Martin F."/>
        </authorList>
    </citation>
    <scope>NUCLEOTIDE SEQUENCE</scope>
    <source>
        <strain evidence="1">DAOM 197198</strain>
    </source>
</reference>
<organism evidence="1">
    <name type="scientific">Rhizophagus irregularis (strain DAOM 181602 / DAOM 197198 / MUCL 43194)</name>
    <name type="common">Arbuscular mycorrhizal fungus</name>
    <name type="synonym">Glomus intraradices</name>
    <dbReference type="NCBI Taxonomy" id="747089"/>
    <lineage>
        <taxon>Eukaryota</taxon>
        <taxon>Fungi</taxon>
        <taxon>Fungi incertae sedis</taxon>
        <taxon>Mucoromycota</taxon>
        <taxon>Glomeromycotina</taxon>
        <taxon>Glomeromycetes</taxon>
        <taxon>Glomerales</taxon>
        <taxon>Glomeraceae</taxon>
        <taxon>Rhizophagus</taxon>
    </lineage>
</organism>
<proteinExistence type="predicted"/>
<dbReference type="EMBL" id="KI286214">
    <property type="protein sequence ID" value="ESA11246.1"/>
    <property type="molecule type" value="Genomic_DNA"/>
</dbReference>
<dbReference type="HOGENOM" id="CLU_2923810_0_0_1"/>
<protein>
    <submittedName>
        <fullName evidence="1">Uncharacterized protein</fullName>
    </submittedName>
</protein>
<gene>
    <name evidence="1" type="ORF">GLOINDRAFT_28507</name>
</gene>
<sequence length="61" mass="7166">MTSVNNIDTNIFRYISTLSDSDNYSYNLVHIHTNKEPFALAIIGDKVFARLKEFYKEETYN</sequence>
<dbReference type="AlphaFoldDB" id="U9U6L3"/>